<dbReference type="AlphaFoldDB" id="A0A0F9QCQ1"/>
<protein>
    <submittedName>
        <fullName evidence="1">Uncharacterized protein</fullName>
    </submittedName>
</protein>
<reference evidence="1" key="1">
    <citation type="journal article" date="2015" name="Nature">
        <title>Complex archaea that bridge the gap between prokaryotes and eukaryotes.</title>
        <authorList>
            <person name="Spang A."/>
            <person name="Saw J.H."/>
            <person name="Jorgensen S.L."/>
            <person name="Zaremba-Niedzwiedzka K."/>
            <person name="Martijn J."/>
            <person name="Lind A.E."/>
            <person name="van Eijk R."/>
            <person name="Schleper C."/>
            <person name="Guy L."/>
            <person name="Ettema T.J."/>
        </authorList>
    </citation>
    <scope>NUCLEOTIDE SEQUENCE</scope>
</reference>
<gene>
    <name evidence="1" type="ORF">LCGC14_0789820</name>
</gene>
<dbReference type="EMBL" id="LAZR01002082">
    <property type="protein sequence ID" value="KKN34802.1"/>
    <property type="molecule type" value="Genomic_DNA"/>
</dbReference>
<comment type="caution">
    <text evidence="1">The sequence shown here is derived from an EMBL/GenBank/DDBJ whole genome shotgun (WGS) entry which is preliminary data.</text>
</comment>
<name>A0A0F9QCQ1_9ZZZZ</name>
<accession>A0A0F9QCQ1</accession>
<proteinExistence type="predicted"/>
<organism evidence="1">
    <name type="scientific">marine sediment metagenome</name>
    <dbReference type="NCBI Taxonomy" id="412755"/>
    <lineage>
        <taxon>unclassified sequences</taxon>
        <taxon>metagenomes</taxon>
        <taxon>ecological metagenomes</taxon>
    </lineage>
</organism>
<evidence type="ECO:0000313" key="1">
    <source>
        <dbReference type="EMBL" id="KKN34802.1"/>
    </source>
</evidence>
<sequence length="76" mass="8441">MSYGDWAQWRRRSIKCGEDGRIMYVTCPVHHVPGCTCPDLHGYLEEWLNRHGATGGPKLTTLEAGHRAAGLVPADH</sequence>